<proteinExistence type="predicted"/>
<accession>A0A3B0XC90</accession>
<dbReference type="EMBL" id="UOFF01000053">
    <property type="protein sequence ID" value="VAW54236.1"/>
    <property type="molecule type" value="Genomic_DNA"/>
</dbReference>
<name>A0A3B0XC90_9ZZZZ</name>
<feature type="non-terminal residue" evidence="1">
    <location>
        <position position="96"/>
    </location>
</feature>
<sequence>MISLTKTLNAWNAKDFTQTFKKEVADLDNHVLPLQQGLSLSSYVSQEKISALIHSTQETDTSVIIRSGIFYSGIIAGCSCSDDPTPTDTQNEYCEI</sequence>
<gene>
    <name evidence="1" type="ORF">MNBD_GAMMA07-1681</name>
</gene>
<organism evidence="1">
    <name type="scientific">hydrothermal vent metagenome</name>
    <dbReference type="NCBI Taxonomy" id="652676"/>
    <lineage>
        <taxon>unclassified sequences</taxon>
        <taxon>metagenomes</taxon>
        <taxon>ecological metagenomes</taxon>
    </lineage>
</organism>
<protein>
    <submittedName>
        <fullName evidence="1">Uncharacterized protein</fullName>
    </submittedName>
</protein>
<dbReference type="AlphaFoldDB" id="A0A3B0XC90"/>
<reference evidence="1" key="1">
    <citation type="submission" date="2018-06" db="EMBL/GenBank/DDBJ databases">
        <authorList>
            <person name="Zhirakovskaya E."/>
        </authorList>
    </citation>
    <scope>NUCLEOTIDE SEQUENCE</scope>
</reference>
<evidence type="ECO:0000313" key="1">
    <source>
        <dbReference type="EMBL" id="VAW54236.1"/>
    </source>
</evidence>